<proteinExistence type="inferred from homology"/>
<dbReference type="GO" id="GO:0005506">
    <property type="term" value="F:iron ion binding"/>
    <property type="evidence" value="ECO:0007669"/>
    <property type="project" value="UniProtKB-UniRule"/>
</dbReference>
<dbReference type="InterPro" id="IPR034405">
    <property type="entry name" value="F420"/>
</dbReference>
<evidence type="ECO:0000256" key="10">
    <source>
        <dbReference type="HAMAP-Rule" id="MF_01611"/>
    </source>
</evidence>
<dbReference type="GO" id="GO:0016765">
    <property type="term" value="F:transferase activity, transferring alkyl or aryl (other than methyl) groups"/>
    <property type="evidence" value="ECO:0007669"/>
    <property type="project" value="InterPro"/>
</dbReference>
<evidence type="ECO:0000256" key="3">
    <source>
        <dbReference type="ARBA" id="ARBA00022485"/>
    </source>
</evidence>
<feature type="binding site" evidence="10">
    <location>
        <position position="44"/>
    </location>
    <ligand>
        <name>[4Fe-4S] cluster</name>
        <dbReference type="ChEBI" id="CHEBI:49883"/>
        <note>4Fe-4S-S-AdoMet</note>
    </ligand>
</feature>
<evidence type="ECO:0000313" key="12">
    <source>
        <dbReference type="EMBL" id="PWR74686.1"/>
    </source>
</evidence>
<dbReference type="SFLD" id="SFLDG01064">
    <property type="entry name" value="F420__menaquinone_cofactor_bio"/>
    <property type="match status" value="1"/>
</dbReference>
<dbReference type="InterPro" id="IPR019939">
    <property type="entry name" value="CofG_family"/>
</dbReference>
<comment type="subunit">
    <text evidence="10">The FO synthase complex consists of two subunits, CofG and CofH.</text>
</comment>
<dbReference type="NCBIfam" id="NF004884">
    <property type="entry name" value="PRK06245.1"/>
    <property type="match status" value="1"/>
</dbReference>
<dbReference type="SUPFAM" id="SSF102114">
    <property type="entry name" value="Radical SAM enzymes"/>
    <property type="match status" value="1"/>
</dbReference>
<comment type="cofactor">
    <cofactor evidence="10">
        <name>[4Fe-4S] cluster</name>
        <dbReference type="ChEBI" id="CHEBI:49883"/>
    </cofactor>
    <text evidence="10">Binds 1 [4Fe-4S] cluster. The cluster is coordinated with 3 cysteines and an exchangeable S-adenosyl-L-methionine.</text>
</comment>
<evidence type="ECO:0000256" key="7">
    <source>
        <dbReference type="ARBA" id="ARBA00023014"/>
    </source>
</evidence>
<dbReference type="AlphaFoldDB" id="A0A2V2NAN2"/>
<sequence>MPPEINPSLGQRSKIIHGEEGIITFSRNVFLPLTFVCQNHCGYCTFRQPPGTGCMTEPHQVQEILSKGQIFGCTEALFTFGERPELVAGFQPYLKSLGYSTILEYCEEMSKRALKAGILPHTNAGVLTSEEMERLKPLNASMGLMLETTADIPAHRGSPGKAPEVRIEMIEEAGRQKIPFTTGLLIGIGETREDRKESLQVISDLHRRHDHIQEIIIQNFCPKPGTDMAAYPGATTEIMKDTISLADEILPEDISIQIPPNLADSRTLLRFGVTDLGGVSPVTPDYVNPEHPWPGIEELKGLTRGYSLRERLCIYPKYIRKGWYPPGLKDYIMRLENRITERGMQ</sequence>
<feature type="domain" description="Radical SAM core" evidence="11">
    <location>
        <begin position="23"/>
        <end position="261"/>
    </location>
</feature>
<reference evidence="12 13" key="1">
    <citation type="submission" date="2018-05" db="EMBL/GenBank/DDBJ databases">
        <title>Draft genome of Methanospirillum lacunae Ki8-1.</title>
        <authorList>
            <person name="Dueholm M.S."/>
            <person name="Nielsen P.H."/>
            <person name="Bakmann L.F."/>
            <person name="Otzen D.E."/>
        </authorList>
    </citation>
    <scope>NUCLEOTIDE SEQUENCE [LARGE SCALE GENOMIC DNA]</scope>
    <source>
        <strain evidence="12 13">Ki8-1</strain>
    </source>
</reference>
<dbReference type="InterPro" id="IPR007197">
    <property type="entry name" value="rSAM"/>
</dbReference>
<dbReference type="GO" id="GO:0051539">
    <property type="term" value="F:4 iron, 4 sulfur cluster binding"/>
    <property type="evidence" value="ECO:0007669"/>
    <property type="project" value="UniProtKB-KW"/>
</dbReference>
<dbReference type="GeneID" id="97548888"/>
<dbReference type="CDD" id="cd01335">
    <property type="entry name" value="Radical_SAM"/>
    <property type="match status" value="1"/>
</dbReference>
<evidence type="ECO:0000256" key="6">
    <source>
        <dbReference type="ARBA" id="ARBA00023004"/>
    </source>
</evidence>
<dbReference type="InterPro" id="IPR006638">
    <property type="entry name" value="Elp3/MiaA/NifB-like_rSAM"/>
</dbReference>
<dbReference type="HAMAP" id="MF_01611">
    <property type="entry name" value="FO_synth_sub1"/>
    <property type="match status" value="1"/>
</dbReference>
<comment type="catalytic activity">
    <reaction evidence="9 10">
        <text>5-amino-5-(4-hydroxybenzyl)-6-(D-ribitylimino)-5,6-dihydrouracil + S-adenosyl-L-methionine = 7,8-didemethyl-8-hydroxy-5-deazariboflavin + 5'-deoxyadenosine + L-methionine + NH4(+) + H(+)</text>
        <dbReference type="Rhea" id="RHEA:55204"/>
        <dbReference type="ChEBI" id="CHEBI:15378"/>
        <dbReference type="ChEBI" id="CHEBI:17319"/>
        <dbReference type="ChEBI" id="CHEBI:28938"/>
        <dbReference type="ChEBI" id="CHEBI:57844"/>
        <dbReference type="ChEBI" id="CHEBI:59789"/>
        <dbReference type="ChEBI" id="CHEBI:59904"/>
        <dbReference type="ChEBI" id="CHEBI:85936"/>
        <dbReference type="EC" id="4.3.1.32"/>
    </reaction>
</comment>
<dbReference type="GO" id="GO:0044689">
    <property type="term" value="F:7,8-didemethyl-8-hydroxy-5-deazariboflavin synthase activity"/>
    <property type="evidence" value="ECO:0007669"/>
    <property type="project" value="UniProtKB-EC"/>
</dbReference>
<dbReference type="SFLD" id="SFLDF00294">
    <property type="entry name" value="7_8-didemethyl-8-hydroxy-5-dea"/>
    <property type="match status" value="1"/>
</dbReference>
<keyword evidence="7 10" id="KW-0411">Iron-sulfur</keyword>
<dbReference type="SFLD" id="SFLDG01388">
    <property type="entry name" value="7_8-didemethyl-8-hydroxy-5-dea"/>
    <property type="match status" value="1"/>
</dbReference>
<dbReference type="RefSeq" id="WP_109966886.1">
    <property type="nucleotide sequence ID" value="NZ_CP176093.1"/>
</dbReference>
<dbReference type="Pfam" id="PF04055">
    <property type="entry name" value="Radical_SAM"/>
    <property type="match status" value="1"/>
</dbReference>
<dbReference type="UniPathway" id="UPA00072"/>
<dbReference type="SFLD" id="SFLDS00029">
    <property type="entry name" value="Radical_SAM"/>
    <property type="match status" value="1"/>
</dbReference>
<dbReference type="Gene3D" id="3.20.20.70">
    <property type="entry name" value="Aldolase class I"/>
    <property type="match status" value="1"/>
</dbReference>
<dbReference type="InterPro" id="IPR013785">
    <property type="entry name" value="Aldolase_TIM"/>
</dbReference>
<protein>
    <recommendedName>
        <fullName evidence="2 10">7,8-didemethyl-8-hydroxy-5-deazariboflavin synthase</fullName>
        <ecNumber evidence="2 10">4.3.1.32</ecNumber>
    </recommendedName>
    <alternativeName>
        <fullName evidence="10">FO synthase subunit 1</fullName>
    </alternativeName>
</protein>
<evidence type="ECO:0000256" key="4">
    <source>
        <dbReference type="ARBA" id="ARBA00022691"/>
    </source>
</evidence>
<dbReference type="OrthoDB" id="35347at2157"/>
<dbReference type="NCBIfam" id="TIGR03550">
    <property type="entry name" value="F420_cofG"/>
    <property type="match status" value="1"/>
</dbReference>
<dbReference type="PROSITE" id="PS51918">
    <property type="entry name" value="RADICAL_SAM"/>
    <property type="match status" value="1"/>
</dbReference>
<dbReference type="InterPro" id="IPR058240">
    <property type="entry name" value="rSAM_sf"/>
</dbReference>
<dbReference type="Proteomes" id="UP000245657">
    <property type="component" value="Unassembled WGS sequence"/>
</dbReference>
<evidence type="ECO:0000259" key="11">
    <source>
        <dbReference type="PROSITE" id="PS51918"/>
    </source>
</evidence>
<dbReference type="SMART" id="SM00729">
    <property type="entry name" value="Elp3"/>
    <property type="match status" value="1"/>
</dbReference>
<comment type="caution">
    <text evidence="12">The sequence shown here is derived from an EMBL/GenBank/DDBJ whole genome shotgun (WGS) entry which is preliminary data.</text>
</comment>
<dbReference type="PANTHER" id="PTHR43076:SF15">
    <property type="entry name" value="7,8-DIDEMETHYL-8-HYDROXY-5-DEAZARIBOFLAVIN SYNTHASE"/>
    <property type="match status" value="1"/>
</dbReference>
<keyword evidence="4 10" id="KW-0949">S-adenosyl-L-methionine</keyword>
<comment type="similarity">
    <text evidence="10">Belongs to the radical SAM superfamily. CofG family.</text>
</comment>
<dbReference type="PANTHER" id="PTHR43076">
    <property type="entry name" value="FO SYNTHASE (COFH)"/>
    <property type="match status" value="1"/>
</dbReference>
<feature type="binding site" evidence="10">
    <location>
        <position position="37"/>
    </location>
    <ligand>
        <name>[4Fe-4S] cluster</name>
        <dbReference type="ChEBI" id="CHEBI:49883"/>
        <note>4Fe-4S-S-AdoMet</note>
    </ligand>
</feature>
<keyword evidence="6 10" id="KW-0408">Iron</keyword>
<gene>
    <name evidence="10 12" type="primary">cofG</name>
    <name evidence="12" type="ORF">DK846_00080</name>
</gene>
<name>A0A2V2NAN2_9EURY</name>
<evidence type="ECO:0000256" key="1">
    <source>
        <dbReference type="ARBA" id="ARBA00004712"/>
    </source>
</evidence>
<keyword evidence="3 10" id="KW-0004">4Fe-4S</keyword>
<evidence type="ECO:0000313" key="13">
    <source>
        <dbReference type="Proteomes" id="UP000245657"/>
    </source>
</evidence>
<feature type="binding site" evidence="10">
    <location>
        <position position="41"/>
    </location>
    <ligand>
        <name>[4Fe-4S] cluster</name>
        <dbReference type="ChEBI" id="CHEBI:49883"/>
        <note>4Fe-4S-S-AdoMet</note>
    </ligand>
</feature>
<evidence type="ECO:0000256" key="9">
    <source>
        <dbReference type="ARBA" id="ARBA00048974"/>
    </source>
</evidence>
<keyword evidence="13" id="KW-1185">Reference proteome</keyword>
<evidence type="ECO:0000256" key="2">
    <source>
        <dbReference type="ARBA" id="ARBA00012126"/>
    </source>
</evidence>
<comment type="function">
    <text evidence="10">Catalyzes the radical-mediated synthesis of 7,8-didemethyl-8-hydroxy-5-deazariboflavin (FO) from 5-amino-5-(4-hydroxybenzyl)-6-(D-ribitylimino)-5,6-dihydrouracil.</text>
</comment>
<dbReference type="EMBL" id="QGMY01000001">
    <property type="protein sequence ID" value="PWR74686.1"/>
    <property type="molecule type" value="Genomic_DNA"/>
</dbReference>
<evidence type="ECO:0000256" key="8">
    <source>
        <dbReference type="ARBA" id="ARBA00023239"/>
    </source>
</evidence>
<dbReference type="EC" id="4.3.1.32" evidence="2 10"/>
<accession>A0A2V2NAN2</accession>
<evidence type="ECO:0000256" key="5">
    <source>
        <dbReference type="ARBA" id="ARBA00022723"/>
    </source>
</evidence>
<keyword evidence="5 10" id="KW-0479">Metal-binding</keyword>
<comment type="pathway">
    <text evidence="1 10">Cofactor biosynthesis; coenzyme F0 biosynthesis.</text>
</comment>
<keyword evidence="8 10" id="KW-0456">Lyase</keyword>
<organism evidence="12 13">
    <name type="scientific">Methanospirillum lacunae</name>
    <dbReference type="NCBI Taxonomy" id="668570"/>
    <lineage>
        <taxon>Archaea</taxon>
        <taxon>Methanobacteriati</taxon>
        <taxon>Methanobacteriota</taxon>
        <taxon>Stenosarchaea group</taxon>
        <taxon>Methanomicrobia</taxon>
        <taxon>Methanomicrobiales</taxon>
        <taxon>Methanospirillaceae</taxon>
        <taxon>Methanospirillum</taxon>
    </lineage>
</organism>